<dbReference type="Pfam" id="PF06199">
    <property type="entry name" value="Phage_tail_2"/>
    <property type="match status" value="1"/>
</dbReference>
<keyword evidence="2" id="KW-1185">Reference proteome</keyword>
<dbReference type="Gene3D" id="4.10.410.40">
    <property type="match status" value="1"/>
</dbReference>
<gene>
    <name evidence="1" type="ORF">DF3PA_70128</name>
</gene>
<accession>A0A564WH55</accession>
<dbReference type="AlphaFoldDB" id="A0A564WH55"/>
<dbReference type="NCBIfam" id="NF047353">
    <property type="entry name" value="tube_lmo2291"/>
    <property type="match status" value="1"/>
</dbReference>
<evidence type="ECO:0000313" key="2">
    <source>
        <dbReference type="Proteomes" id="UP000326641"/>
    </source>
</evidence>
<sequence length="133" mass="14047">MAGKRGKLLLLKMAATYNGTSYTTVAELKATSISVDKTSIDVTSKDSDDWREAITGTKSVKITADGNHTGDATHDVLWDAANAGTPWATQLVDASGNTYTGNFIYENFTLSGSDEGLESFSVSLTSTGEIVKA</sequence>
<dbReference type="EMBL" id="UXAT02000052">
    <property type="protein sequence ID" value="VUX47807.1"/>
    <property type="molecule type" value="Genomic_DNA"/>
</dbReference>
<evidence type="ECO:0000313" key="1">
    <source>
        <dbReference type="EMBL" id="VUX47807.1"/>
    </source>
</evidence>
<dbReference type="Proteomes" id="UP000326641">
    <property type="component" value="Unassembled WGS sequence"/>
</dbReference>
<name>A0A564WH55_9PROT</name>
<protein>
    <submittedName>
        <fullName evidence="1">Phage tail protein</fullName>
    </submittedName>
</protein>
<dbReference type="PRINTS" id="PR01996">
    <property type="entry name" value="MTP1FAMILY"/>
</dbReference>
<reference evidence="1" key="1">
    <citation type="submission" date="2018-11" db="EMBL/GenBank/DDBJ databases">
        <authorList>
            <person name="Onetto C."/>
        </authorList>
    </citation>
    <scope>NUCLEOTIDE SEQUENCE [LARGE SCALE GENOMIC DNA]</scope>
</reference>
<dbReference type="InterPro" id="IPR011855">
    <property type="entry name" value="Phgtail_TP901_1"/>
</dbReference>
<comment type="caution">
    <text evidence="1">The sequence shown here is derived from an EMBL/GenBank/DDBJ whole genome shotgun (WGS) entry which is preliminary data.</text>
</comment>
<proteinExistence type="predicted"/>
<dbReference type="InterPro" id="IPR022344">
    <property type="entry name" value="GTA_major-tail"/>
</dbReference>
<organism evidence="1 2">
    <name type="scientific">Candidatus Defluviicoccus seviourii</name>
    <dbReference type="NCBI Taxonomy" id="2565273"/>
    <lineage>
        <taxon>Bacteria</taxon>
        <taxon>Pseudomonadati</taxon>
        <taxon>Pseudomonadota</taxon>
        <taxon>Alphaproteobacteria</taxon>
        <taxon>Rhodospirillales</taxon>
        <taxon>Rhodospirillaceae</taxon>
        <taxon>Defluviicoccus</taxon>
    </lineage>
</organism>